<sequence>MPLDADAIASLYAQHARGLVAYFARRTFDPQVASELMAETFAAAVADRRAFRGTGDEAAGAWLYGIARHQLSNWYRRAAVERKMLSRLGLEPPLLSDVEYERIEELAGLAELRGRVAELVAELAPESRDALRLRILDERPYPEVAAELGIAEPAARARVSRALRGLASALEAERNAA</sequence>
<name>A0A660LGZ2_9ACTN</name>
<keyword evidence="5" id="KW-0804">Transcription</keyword>
<dbReference type="InterPro" id="IPR036388">
    <property type="entry name" value="WH-like_DNA-bd_sf"/>
</dbReference>
<dbReference type="Gene3D" id="1.10.10.10">
    <property type="entry name" value="Winged helix-like DNA-binding domain superfamily/Winged helix DNA-binding domain"/>
    <property type="match status" value="1"/>
</dbReference>
<dbReference type="EMBL" id="RBIL01000001">
    <property type="protein sequence ID" value="RKQ93475.1"/>
    <property type="molecule type" value="Genomic_DNA"/>
</dbReference>
<dbReference type="Gene3D" id="1.10.1740.10">
    <property type="match status" value="1"/>
</dbReference>
<gene>
    <name evidence="8" type="ORF">C8N24_3342</name>
</gene>
<keyword evidence="3" id="KW-0731">Sigma factor</keyword>
<reference evidence="8 9" key="1">
    <citation type="submission" date="2018-10" db="EMBL/GenBank/DDBJ databases">
        <title>Genomic Encyclopedia of Archaeal and Bacterial Type Strains, Phase II (KMG-II): from individual species to whole genera.</title>
        <authorList>
            <person name="Goeker M."/>
        </authorList>
    </citation>
    <scope>NUCLEOTIDE SEQUENCE [LARGE SCALE GENOMIC DNA]</scope>
    <source>
        <strain evidence="8 9">DSM 14954</strain>
    </source>
</reference>
<organism evidence="8 9">
    <name type="scientific">Solirubrobacter pauli</name>
    <dbReference type="NCBI Taxonomy" id="166793"/>
    <lineage>
        <taxon>Bacteria</taxon>
        <taxon>Bacillati</taxon>
        <taxon>Actinomycetota</taxon>
        <taxon>Thermoleophilia</taxon>
        <taxon>Solirubrobacterales</taxon>
        <taxon>Solirubrobacteraceae</taxon>
        <taxon>Solirubrobacter</taxon>
    </lineage>
</organism>
<dbReference type="RefSeq" id="WP_170179140.1">
    <property type="nucleotide sequence ID" value="NZ_RBIL01000001.1"/>
</dbReference>
<dbReference type="InterPro" id="IPR007627">
    <property type="entry name" value="RNA_pol_sigma70_r2"/>
</dbReference>
<comment type="similarity">
    <text evidence="1">Belongs to the sigma-70 factor family. ECF subfamily.</text>
</comment>
<dbReference type="AlphaFoldDB" id="A0A660LGZ2"/>
<dbReference type="Pfam" id="PF04542">
    <property type="entry name" value="Sigma70_r2"/>
    <property type="match status" value="1"/>
</dbReference>
<evidence type="ECO:0000313" key="9">
    <source>
        <dbReference type="Proteomes" id="UP000278962"/>
    </source>
</evidence>
<evidence type="ECO:0000256" key="3">
    <source>
        <dbReference type="ARBA" id="ARBA00023082"/>
    </source>
</evidence>
<dbReference type="Proteomes" id="UP000278962">
    <property type="component" value="Unassembled WGS sequence"/>
</dbReference>
<dbReference type="GO" id="GO:0003677">
    <property type="term" value="F:DNA binding"/>
    <property type="evidence" value="ECO:0007669"/>
    <property type="project" value="UniProtKB-KW"/>
</dbReference>
<evidence type="ECO:0000256" key="4">
    <source>
        <dbReference type="ARBA" id="ARBA00023125"/>
    </source>
</evidence>
<dbReference type="Pfam" id="PF08281">
    <property type="entry name" value="Sigma70_r4_2"/>
    <property type="match status" value="1"/>
</dbReference>
<dbReference type="PANTHER" id="PTHR43133:SF52">
    <property type="entry name" value="ECF RNA POLYMERASE SIGMA FACTOR SIGL"/>
    <property type="match status" value="1"/>
</dbReference>
<dbReference type="PANTHER" id="PTHR43133">
    <property type="entry name" value="RNA POLYMERASE ECF-TYPE SIGMA FACTO"/>
    <property type="match status" value="1"/>
</dbReference>
<evidence type="ECO:0000313" key="8">
    <source>
        <dbReference type="EMBL" id="RKQ93475.1"/>
    </source>
</evidence>
<dbReference type="NCBIfam" id="TIGR02937">
    <property type="entry name" value="sigma70-ECF"/>
    <property type="match status" value="1"/>
</dbReference>
<dbReference type="SUPFAM" id="SSF88659">
    <property type="entry name" value="Sigma3 and sigma4 domains of RNA polymerase sigma factors"/>
    <property type="match status" value="1"/>
</dbReference>
<dbReference type="SUPFAM" id="SSF88946">
    <property type="entry name" value="Sigma2 domain of RNA polymerase sigma factors"/>
    <property type="match status" value="1"/>
</dbReference>
<evidence type="ECO:0000259" key="7">
    <source>
        <dbReference type="Pfam" id="PF08281"/>
    </source>
</evidence>
<evidence type="ECO:0000259" key="6">
    <source>
        <dbReference type="Pfam" id="PF04542"/>
    </source>
</evidence>
<dbReference type="InterPro" id="IPR013324">
    <property type="entry name" value="RNA_pol_sigma_r3/r4-like"/>
</dbReference>
<dbReference type="InterPro" id="IPR039425">
    <property type="entry name" value="RNA_pol_sigma-70-like"/>
</dbReference>
<keyword evidence="9" id="KW-1185">Reference proteome</keyword>
<evidence type="ECO:0000256" key="1">
    <source>
        <dbReference type="ARBA" id="ARBA00010641"/>
    </source>
</evidence>
<evidence type="ECO:0000256" key="5">
    <source>
        <dbReference type="ARBA" id="ARBA00023163"/>
    </source>
</evidence>
<keyword evidence="4" id="KW-0238">DNA-binding</keyword>
<protein>
    <submittedName>
        <fullName evidence="8">RNA polymerase sigma-70 factor (ECF subfamily)</fullName>
    </submittedName>
</protein>
<dbReference type="GO" id="GO:0016987">
    <property type="term" value="F:sigma factor activity"/>
    <property type="evidence" value="ECO:0007669"/>
    <property type="project" value="UniProtKB-KW"/>
</dbReference>
<dbReference type="InterPro" id="IPR013249">
    <property type="entry name" value="RNA_pol_sigma70_r4_t2"/>
</dbReference>
<dbReference type="InterPro" id="IPR013325">
    <property type="entry name" value="RNA_pol_sigma_r2"/>
</dbReference>
<accession>A0A660LGZ2</accession>
<dbReference type="GO" id="GO:0006352">
    <property type="term" value="P:DNA-templated transcription initiation"/>
    <property type="evidence" value="ECO:0007669"/>
    <property type="project" value="InterPro"/>
</dbReference>
<feature type="domain" description="RNA polymerase sigma factor 70 region 4 type 2" evidence="7">
    <location>
        <begin position="115"/>
        <end position="164"/>
    </location>
</feature>
<dbReference type="InterPro" id="IPR014284">
    <property type="entry name" value="RNA_pol_sigma-70_dom"/>
</dbReference>
<feature type="domain" description="RNA polymerase sigma-70 region 2" evidence="6">
    <location>
        <begin position="11"/>
        <end position="78"/>
    </location>
</feature>
<evidence type="ECO:0000256" key="2">
    <source>
        <dbReference type="ARBA" id="ARBA00023015"/>
    </source>
</evidence>
<proteinExistence type="inferred from homology"/>
<comment type="caution">
    <text evidence="8">The sequence shown here is derived from an EMBL/GenBank/DDBJ whole genome shotgun (WGS) entry which is preliminary data.</text>
</comment>
<keyword evidence="2" id="KW-0805">Transcription regulation</keyword>